<evidence type="ECO:0000256" key="1">
    <source>
        <dbReference type="ARBA" id="ARBA00005598"/>
    </source>
</evidence>
<evidence type="ECO:0000313" key="3">
    <source>
        <dbReference type="Proteomes" id="UP000246464"/>
    </source>
</evidence>
<dbReference type="EMBL" id="CP026244">
    <property type="protein sequence ID" value="AWO97192.1"/>
    <property type="molecule type" value="Genomic_DNA"/>
</dbReference>
<gene>
    <name evidence="2" type="ORF">SMAX5B_021776</name>
</gene>
<keyword evidence="3" id="KW-1185">Reference proteome</keyword>
<dbReference type="Gene3D" id="3.40.50.1820">
    <property type="entry name" value="alpha/beta hydrolase"/>
    <property type="match status" value="1"/>
</dbReference>
<dbReference type="PANTHER" id="PTHR11034">
    <property type="entry name" value="N-MYC DOWNSTREAM REGULATED"/>
    <property type="match status" value="1"/>
</dbReference>
<comment type="similarity">
    <text evidence="1">Belongs to the NDRG family.</text>
</comment>
<dbReference type="Proteomes" id="UP000246464">
    <property type="component" value="Chromosome 2"/>
</dbReference>
<name>A0A2U9AZS8_SCOMX</name>
<sequence length="77" mass="8346">MDTVAEMIPSVLQFFNFRTVIGVGVGAGAYVLSKFTNVCECESEENERGGVVTPVDKTTIAHCSGNVPAAERLIRRR</sequence>
<evidence type="ECO:0000313" key="2">
    <source>
        <dbReference type="EMBL" id="AWO97192.1"/>
    </source>
</evidence>
<dbReference type="AlphaFoldDB" id="A0A2U9AZS8"/>
<proteinExistence type="inferred from homology"/>
<accession>A0A2U9AZS8</accession>
<dbReference type="InterPro" id="IPR004142">
    <property type="entry name" value="NDRG"/>
</dbReference>
<organism evidence="2 3">
    <name type="scientific">Scophthalmus maximus</name>
    <name type="common">Turbot</name>
    <name type="synonym">Psetta maxima</name>
    <dbReference type="NCBI Taxonomy" id="52904"/>
    <lineage>
        <taxon>Eukaryota</taxon>
        <taxon>Metazoa</taxon>
        <taxon>Chordata</taxon>
        <taxon>Craniata</taxon>
        <taxon>Vertebrata</taxon>
        <taxon>Euteleostomi</taxon>
        <taxon>Actinopterygii</taxon>
        <taxon>Neopterygii</taxon>
        <taxon>Teleostei</taxon>
        <taxon>Neoteleostei</taxon>
        <taxon>Acanthomorphata</taxon>
        <taxon>Carangaria</taxon>
        <taxon>Pleuronectiformes</taxon>
        <taxon>Pleuronectoidei</taxon>
        <taxon>Scophthalmidae</taxon>
        <taxon>Scophthalmus</taxon>
    </lineage>
</organism>
<reference evidence="2 3" key="1">
    <citation type="submission" date="2017-12" db="EMBL/GenBank/DDBJ databases">
        <title>Integrating genomic resources of turbot (Scophthalmus maximus) in depth evaluation of genetic and physical mapping variation across individuals.</title>
        <authorList>
            <person name="Martinez P."/>
        </authorList>
    </citation>
    <scope>NUCLEOTIDE SEQUENCE [LARGE SCALE GENOMIC DNA]</scope>
</reference>
<protein>
    <submittedName>
        <fullName evidence="2">Uncharacterized protein</fullName>
    </submittedName>
</protein>
<dbReference type="InterPro" id="IPR029058">
    <property type="entry name" value="AB_hydrolase_fold"/>
</dbReference>
<dbReference type="Pfam" id="PF03096">
    <property type="entry name" value="Ndr"/>
    <property type="match status" value="1"/>
</dbReference>